<dbReference type="Proteomes" id="UP001597318">
    <property type="component" value="Unassembled WGS sequence"/>
</dbReference>
<proteinExistence type="predicted"/>
<evidence type="ECO:0000256" key="1">
    <source>
        <dbReference type="SAM" id="SignalP"/>
    </source>
</evidence>
<feature type="chain" id="PRO_5046833706" description="DUF3221 domain-containing protein" evidence="1">
    <location>
        <begin position="24"/>
        <end position="115"/>
    </location>
</feature>
<sequence>MKNHILISLLACLSMFISGCNFLQGDKLPIEMVAFNSLTKEEKDKILVSPKDSSVKKVTVNDELSEQFGNNLIGKRLYAVIFNGTETDSVGKLIVYVDLNKETVVGKGYEKKTNN</sequence>
<dbReference type="RefSeq" id="WP_379053289.1">
    <property type="nucleotide sequence ID" value="NZ_JBHUIK010000007.1"/>
</dbReference>
<dbReference type="EMBL" id="JBHUIK010000007">
    <property type="protein sequence ID" value="MFD2216430.1"/>
    <property type="molecule type" value="Genomic_DNA"/>
</dbReference>
<organism evidence="2 3">
    <name type="scientific">Metabacillus endolithicus</name>
    <dbReference type="NCBI Taxonomy" id="1535204"/>
    <lineage>
        <taxon>Bacteria</taxon>
        <taxon>Bacillati</taxon>
        <taxon>Bacillota</taxon>
        <taxon>Bacilli</taxon>
        <taxon>Bacillales</taxon>
        <taxon>Bacillaceae</taxon>
        <taxon>Metabacillus</taxon>
    </lineage>
</organism>
<evidence type="ECO:0000313" key="3">
    <source>
        <dbReference type="Proteomes" id="UP001597318"/>
    </source>
</evidence>
<evidence type="ECO:0008006" key="4">
    <source>
        <dbReference type="Google" id="ProtNLM"/>
    </source>
</evidence>
<feature type="signal peptide" evidence="1">
    <location>
        <begin position="1"/>
        <end position="23"/>
    </location>
</feature>
<protein>
    <recommendedName>
        <fullName evidence="4">DUF3221 domain-containing protein</fullName>
    </recommendedName>
</protein>
<gene>
    <name evidence="2" type="ORF">ACFSKK_22395</name>
</gene>
<reference evidence="3" key="1">
    <citation type="journal article" date="2019" name="Int. J. Syst. Evol. Microbiol.">
        <title>The Global Catalogue of Microorganisms (GCM) 10K type strain sequencing project: providing services to taxonomists for standard genome sequencing and annotation.</title>
        <authorList>
            <consortium name="The Broad Institute Genomics Platform"/>
            <consortium name="The Broad Institute Genome Sequencing Center for Infectious Disease"/>
            <person name="Wu L."/>
            <person name="Ma J."/>
        </authorList>
    </citation>
    <scope>NUCLEOTIDE SEQUENCE [LARGE SCALE GENOMIC DNA]</scope>
    <source>
        <strain evidence="3">CGMCC 1.15474</strain>
    </source>
</reference>
<keyword evidence="1" id="KW-0732">Signal</keyword>
<dbReference type="PROSITE" id="PS51257">
    <property type="entry name" value="PROKAR_LIPOPROTEIN"/>
    <property type="match status" value="1"/>
</dbReference>
<keyword evidence="3" id="KW-1185">Reference proteome</keyword>
<comment type="caution">
    <text evidence="2">The sequence shown here is derived from an EMBL/GenBank/DDBJ whole genome shotgun (WGS) entry which is preliminary data.</text>
</comment>
<name>A0ABW5C5A7_9BACI</name>
<accession>A0ABW5C5A7</accession>
<evidence type="ECO:0000313" key="2">
    <source>
        <dbReference type="EMBL" id="MFD2216430.1"/>
    </source>
</evidence>